<reference evidence="17" key="1">
    <citation type="submission" date="2023-03" db="EMBL/GenBank/DDBJ databases">
        <title>Chromosome-scale reference genome and RAD-based genetic map of yellow starthistle (Centaurea solstitialis) reveal putative structural variation and QTLs associated with invader traits.</title>
        <authorList>
            <person name="Reatini B."/>
            <person name="Cang F.A."/>
            <person name="Jiang Q."/>
            <person name="Mckibben M.T.W."/>
            <person name="Barker M.S."/>
            <person name="Rieseberg L.H."/>
            <person name="Dlugosch K.M."/>
        </authorList>
    </citation>
    <scope>NUCLEOTIDE SEQUENCE</scope>
    <source>
        <strain evidence="17">CAN-66</strain>
        <tissue evidence="17">Leaf</tissue>
    </source>
</reference>
<dbReference type="Pfam" id="PF08771">
    <property type="entry name" value="FRB_dom"/>
    <property type="match status" value="1"/>
</dbReference>
<dbReference type="InterPro" id="IPR011990">
    <property type="entry name" value="TPR-like_helical_dom_sf"/>
</dbReference>
<evidence type="ECO:0000259" key="16">
    <source>
        <dbReference type="PROSITE" id="PS51190"/>
    </source>
</evidence>
<feature type="compositionally biased region" description="Basic and acidic residues" evidence="11">
    <location>
        <begin position="34"/>
        <end position="46"/>
    </location>
</feature>
<dbReference type="SUPFAM" id="SSF48452">
    <property type="entry name" value="TPR-like"/>
    <property type="match status" value="1"/>
</dbReference>
<evidence type="ECO:0000313" key="18">
    <source>
        <dbReference type="Proteomes" id="UP001172457"/>
    </source>
</evidence>
<dbReference type="EMBL" id="JARYMX010000002">
    <property type="protein sequence ID" value="KAJ9561869.1"/>
    <property type="molecule type" value="Genomic_DNA"/>
</dbReference>
<dbReference type="Pfam" id="PF25597">
    <property type="entry name" value="SH3_retrovirus"/>
    <property type="match status" value="1"/>
</dbReference>
<feature type="domain" description="PI3K/PI4K catalytic" evidence="13">
    <location>
        <begin position="1274"/>
        <end position="1596"/>
    </location>
</feature>
<keyword evidence="7" id="KW-0067">ATP-binding</keyword>
<dbReference type="SUPFAM" id="SSF53098">
    <property type="entry name" value="Ribonuclease H-like"/>
    <property type="match status" value="1"/>
</dbReference>
<dbReference type="PROSITE" id="PS50994">
    <property type="entry name" value="INTEGRASE"/>
    <property type="match status" value="1"/>
</dbReference>
<dbReference type="InterPro" id="IPR026683">
    <property type="entry name" value="TOR_cat"/>
</dbReference>
<dbReference type="Pfam" id="PF00665">
    <property type="entry name" value="rve"/>
    <property type="match status" value="1"/>
</dbReference>
<dbReference type="SMART" id="SM00146">
    <property type="entry name" value="PI3Kc"/>
    <property type="match status" value="1"/>
</dbReference>
<feature type="domain" description="CCHC-type" evidence="12">
    <location>
        <begin position="68"/>
        <end position="83"/>
    </location>
</feature>
<dbReference type="InterPro" id="IPR011009">
    <property type="entry name" value="Kinase-like_dom_sf"/>
</dbReference>
<keyword evidence="3" id="KW-0808">Transferase</keyword>
<evidence type="ECO:0000256" key="10">
    <source>
        <dbReference type="PROSITE-ProRule" id="PRU00047"/>
    </source>
</evidence>
<dbReference type="InterPro" id="IPR009076">
    <property type="entry name" value="FRB_dom"/>
</dbReference>
<dbReference type="PROSITE" id="PS50290">
    <property type="entry name" value="PI3_4_KINASE_3"/>
    <property type="match status" value="1"/>
</dbReference>
<comment type="catalytic activity">
    <reaction evidence="8">
        <text>L-threonyl-[protein] + ATP = O-phospho-L-threonyl-[protein] + ADP + H(+)</text>
        <dbReference type="Rhea" id="RHEA:46608"/>
        <dbReference type="Rhea" id="RHEA-COMP:11060"/>
        <dbReference type="Rhea" id="RHEA-COMP:11605"/>
        <dbReference type="ChEBI" id="CHEBI:15378"/>
        <dbReference type="ChEBI" id="CHEBI:30013"/>
        <dbReference type="ChEBI" id="CHEBI:30616"/>
        <dbReference type="ChEBI" id="CHEBI:61977"/>
        <dbReference type="ChEBI" id="CHEBI:456216"/>
        <dbReference type="EC" id="2.7.11.1"/>
    </reaction>
</comment>
<dbReference type="InterPro" id="IPR003151">
    <property type="entry name" value="PIK-rel_kinase_FAT"/>
</dbReference>
<keyword evidence="6" id="KW-0418">Kinase</keyword>
<keyword evidence="10" id="KW-0479">Metal-binding</keyword>
<dbReference type="GO" id="GO:0005737">
    <property type="term" value="C:cytoplasm"/>
    <property type="evidence" value="ECO:0007669"/>
    <property type="project" value="TreeGrafter"/>
</dbReference>
<dbReference type="Pfam" id="PF13976">
    <property type="entry name" value="gag_pre-integrs"/>
    <property type="match status" value="1"/>
</dbReference>
<dbReference type="InterPro" id="IPR018936">
    <property type="entry name" value="PI3/4_kinase_CS"/>
</dbReference>
<dbReference type="SMART" id="SM00343">
    <property type="entry name" value="ZnF_C2HC"/>
    <property type="match status" value="1"/>
</dbReference>
<protein>
    <recommendedName>
        <fullName evidence="2">non-specific serine/threonine protein kinase</fullName>
        <ecNumber evidence="2">2.7.11.1</ecNumber>
    </recommendedName>
</protein>
<feature type="compositionally biased region" description="Basic and acidic residues" evidence="11">
    <location>
        <begin position="1"/>
        <end position="11"/>
    </location>
</feature>
<keyword evidence="5" id="KW-0547">Nucleotide-binding</keyword>
<comment type="similarity">
    <text evidence="1">Belongs to the PI3/PI4-kinase family.</text>
</comment>
<evidence type="ECO:0000259" key="13">
    <source>
        <dbReference type="PROSITE" id="PS50290"/>
    </source>
</evidence>
<evidence type="ECO:0000259" key="12">
    <source>
        <dbReference type="PROSITE" id="PS50158"/>
    </source>
</evidence>
<dbReference type="SMART" id="SM01345">
    <property type="entry name" value="Rapamycin_bind"/>
    <property type="match status" value="1"/>
</dbReference>
<dbReference type="GO" id="GO:0008270">
    <property type="term" value="F:zinc ion binding"/>
    <property type="evidence" value="ECO:0007669"/>
    <property type="project" value="UniProtKB-KW"/>
</dbReference>
<dbReference type="CDD" id="cd05169">
    <property type="entry name" value="PIKKc_TOR"/>
    <property type="match status" value="1"/>
</dbReference>
<dbReference type="SUPFAM" id="SSF57756">
    <property type="entry name" value="Retrovirus zinc finger-like domains"/>
    <property type="match status" value="1"/>
</dbReference>
<dbReference type="InterPro" id="IPR057564">
    <property type="entry name" value="HEAT_ATR"/>
</dbReference>
<evidence type="ECO:0000256" key="6">
    <source>
        <dbReference type="ARBA" id="ARBA00022777"/>
    </source>
</evidence>
<evidence type="ECO:0000256" key="7">
    <source>
        <dbReference type="ARBA" id="ARBA00022840"/>
    </source>
</evidence>
<feature type="compositionally biased region" description="Polar residues" evidence="11">
    <location>
        <begin position="19"/>
        <end position="28"/>
    </location>
</feature>
<gene>
    <name evidence="17" type="ORF">OSB04_007029</name>
</gene>
<dbReference type="Pfam" id="PF23593">
    <property type="entry name" value="HEAT_ATR"/>
    <property type="match status" value="1"/>
</dbReference>
<evidence type="ECO:0000256" key="4">
    <source>
        <dbReference type="ARBA" id="ARBA00022737"/>
    </source>
</evidence>
<evidence type="ECO:0000256" key="2">
    <source>
        <dbReference type="ARBA" id="ARBA00012513"/>
    </source>
</evidence>
<keyword evidence="10" id="KW-0862">Zinc</keyword>
<accession>A0AA38TJ42</accession>
<dbReference type="GO" id="GO:0003676">
    <property type="term" value="F:nucleic acid binding"/>
    <property type="evidence" value="ECO:0007669"/>
    <property type="project" value="InterPro"/>
</dbReference>
<dbReference type="InterPro" id="IPR014009">
    <property type="entry name" value="PIK_FAT"/>
</dbReference>
<evidence type="ECO:0000256" key="5">
    <source>
        <dbReference type="ARBA" id="ARBA00022741"/>
    </source>
</evidence>
<dbReference type="InterPro" id="IPR012337">
    <property type="entry name" value="RNaseH-like_sf"/>
</dbReference>
<dbReference type="EC" id="2.7.11.1" evidence="2"/>
<dbReference type="Gene3D" id="1.20.120.150">
    <property type="entry name" value="FKBP12-rapamycin binding domain"/>
    <property type="match status" value="1"/>
</dbReference>
<feature type="domain" description="FAT" evidence="15">
    <location>
        <begin position="637"/>
        <end position="1130"/>
    </location>
</feature>
<dbReference type="GO" id="GO:0080090">
    <property type="term" value="P:regulation of primary metabolic process"/>
    <property type="evidence" value="ECO:0007669"/>
    <property type="project" value="UniProtKB-ARBA"/>
</dbReference>
<dbReference type="InterPro" id="IPR003152">
    <property type="entry name" value="FATC_dom"/>
</dbReference>
<dbReference type="SUPFAM" id="SSF56112">
    <property type="entry name" value="Protein kinase-like (PK-like)"/>
    <property type="match status" value="1"/>
</dbReference>
<keyword evidence="4" id="KW-0677">Repeat</keyword>
<evidence type="ECO:0000259" key="15">
    <source>
        <dbReference type="PROSITE" id="PS51189"/>
    </source>
</evidence>
<dbReference type="Gene3D" id="3.30.420.10">
    <property type="entry name" value="Ribonuclease H-like superfamily/Ribonuclease H"/>
    <property type="match status" value="1"/>
</dbReference>
<feature type="domain" description="Integrase catalytic" evidence="14">
    <location>
        <begin position="318"/>
        <end position="486"/>
    </location>
</feature>
<dbReference type="Pfam" id="PF00098">
    <property type="entry name" value="zf-CCHC"/>
    <property type="match status" value="1"/>
</dbReference>
<dbReference type="SUPFAM" id="SSF47212">
    <property type="entry name" value="FKBP12-rapamycin-binding domain of FKBP-rapamycin-associated protein (FRAP)"/>
    <property type="match status" value="1"/>
</dbReference>
<evidence type="ECO:0000256" key="8">
    <source>
        <dbReference type="ARBA" id="ARBA00047899"/>
    </source>
</evidence>
<dbReference type="GO" id="GO:0031932">
    <property type="term" value="C:TORC2 complex"/>
    <property type="evidence" value="ECO:0007669"/>
    <property type="project" value="TreeGrafter"/>
</dbReference>
<feature type="region of interest" description="Disordered" evidence="11">
    <location>
        <begin position="1"/>
        <end position="65"/>
    </location>
</feature>
<dbReference type="Pfam" id="PF00454">
    <property type="entry name" value="PI3_PI4_kinase"/>
    <property type="match status" value="1"/>
</dbReference>
<sequence>MKEVRSSLHSRELRHKASGSGSEIQSVGLSVVNGDRDRGREKEKGNWKSKGRSRSKTRGPGGWQREGCHYCKEPGHWKNECPKLRAKGSAAVVNNDSSSDDDLVLTVVANDNSGSKGDLVLSVGDRINYSVDWILDTGGAFHMTPHKEWFSTYEKVATGSISMGNDMLCDVVGIGSVSIKMHDGVVRTLTDVRHVPEMKKNLISLGVLDKEGFKYSGGGGVVRVTKGALVVMKGVMKGTLYFLEGSTFVGSAAPAHSLVENESDLTRLWHMRLGHVSEKGMVILSKKGLLGGHKVADLAFCEHCIFGKQRRVSFSKAVHTTKSTLDYLHADCWGPSQVPSLGGGQYFLSIIDDYSRMTWVFILKHKSEAFGKFKDWKVLIENQVGRKIKRLRTDNGLEFCSGEFDRFCKDEGIGRHRTVRHTRQQNGVAERMNRTLLERVRCVLSNAGLSRSFWAEALNTVCYLVNRSPATAIDCKTPFEVWSGKPADYTGLRVFGCPSYYHVSEGKLEPRSKKGLFMGYGDGVKGYRIWSLDKRKVILSRDVVFDEESMLRGVKGSSTPSVQEENVSEQVEFELNGPTKARTRSIALDKPRRQVSKPVRYGFDDVVAYALQVSEEVEFFEPFTYKEAVTSKEADVLVAARNMDESKKSRRLLSSEFGRMRSLAALARWEELNNLCREFWTPAEPAARLEMAPMAANAAWNMGEWDQMAEYVSKLDDGDETKLRLLGNTAATGDGGSNGTFFRAVLLVRRGKYDEAREYVERARKCLATELAALVLESYERAYSNMVRVQQLSELEEVIDYCTLPIGNSVAEGRRALIRNMWKERIKGTKRNVEVWQALLVVRSLVLPPTEDSETWLKFASLCRKSGRISQAKSTLIKLLQFDPETTPETLRYHGPPQVMLAYLKYQWSLGEEQKRKEAFARLQDLAIELSTSSGLQASTPTGLVGAPNVSLMARVYLKLGTWQWFLSPGLDDASIQEILSSFRHATHCDTKWAKAWHTWALFNTAVMSHYTLRGLPNFAAQFVVAAVTGYFHSIACAAHAKGVDDSLQDILRLLTLWFNHGATAEVQMALQKGFSHVNINTWLVVLPQIIARIHSNNHAVRELIQSLLVRIGQSHPQALMYPLLVACKSISNLRKAAAQEVVDKVRQHSGVLVDQAQLVSEELIRVAILWHETWHEALEEASRLYFGEHNIEGMLKVLEPLHEKLEEGARMNNTTIKEKAFIQTYHHELLEAYECCMEYKRTGKDAELTRAWDLYYHVFRRIDKQLQSLTTLDLQAIGFTRISGMPQLGDCCSWNLPCWYNDLIAISTHSLLLPCRFLFCQLFGLVNTLLENSRKTAEKDLSIQRYEVIPLSPNSGLIEWVPNCDTLHQLIREYRDARKITLNQEHKYMLSFAPDYDHLPLVAKVEVFEYALQNTEGNDLARVLWLKSRTSEVWLDRRTNYTRSLAVMSMVGYLLGLGDRHPSNLMLHRVSGKILHIDFGDCFEASMNREKFPEKVPFRLTRMLVKAMEVSGLEGNFRSTCENVMQVLRTNKDSVMAMMEAFVHDPLINWRLFNFNEVTQMSTLATTNAQPAVNGDEAAPSHLAQPQRGARERELLQAVHQLGDANEVLNERAVVVMARMSNKLTGRDFSTCSSAVPTTQHTADSATLISGDSREVDHGLSVKTQVQKLILQATSYENLCQNYVGWCPFW</sequence>
<dbReference type="InterPro" id="IPR050517">
    <property type="entry name" value="DDR_Repair_Kinase"/>
</dbReference>
<organism evidence="17 18">
    <name type="scientific">Centaurea solstitialis</name>
    <name type="common">yellow star-thistle</name>
    <dbReference type="NCBI Taxonomy" id="347529"/>
    <lineage>
        <taxon>Eukaryota</taxon>
        <taxon>Viridiplantae</taxon>
        <taxon>Streptophyta</taxon>
        <taxon>Embryophyta</taxon>
        <taxon>Tracheophyta</taxon>
        <taxon>Spermatophyta</taxon>
        <taxon>Magnoliopsida</taxon>
        <taxon>eudicotyledons</taxon>
        <taxon>Gunneridae</taxon>
        <taxon>Pentapetalae</taxon>
        <taxon>asterids</taxon>
        <taxon>campanulids</taxon>
        <taxon>Asterales</taxon>
        <taxon>Asteraceae</taxon>
        <taxon>Carduoideae</taxon>
        <taxon>Cardueae</taxon>
        <taxon>Centaureinae</taxon>
        <taxon>Centaurea</taxon>
    </lineage>
</organism>
<comment type="caution">
    <text evidence="17">The sequence shown here is derived from an EMBL/GenBank/DDBJ whole genome shotgun (WGS) entry which is preliminary data.</text>
</comment>
<dbReference type="Gene3D" id="1.10.1070.11">
    <property type="entry name" value="Phosphatidylinositol 3-/4-kinase, catalytic domain"/>
    <property type="match status" value="1"/>
</dbReference>
<dbReference type="InterPro" id="IPR054722">
    <property type="entry name" value="PolX-like_BBD"/>
</dbReference>
<comment type="catalytic activity">
    <reaction evidence="9">
        <text>L-seryl-[protein] + ATP = O-phospho-L-seryl-[protein] + ADP + H(+)</text>
        <dbReference type="Rhea" id="RHEA:17989"/>
        <dbReference type="Rhea" id="RHEA-COMP:9863"/>
        <dbReference type="Rhea" id="RHEA-COMP:11604"/>
        <dbReference type="ChEBI" id="CHEBI:15378"/>
        <dbReference type="ChEBI" id="CHEBI:29999"/>
        <dbReference type="ChEBI" id="CHEBI:30616"/>
        <dbReference type="ChEBI" id="CHEBI:83421"/>
        <dbReference type="ChEBI" id="CHEBI:456216"/>
        <dbReference type="EC" id="2.7.11.1"/>
    </reaction>
</comment>
<evidence type="ECO:0000259" key="14">
    <source>
        <dbReference type="PROSITE" id="PS50994"/>
    </source>
</evidence>
<dbReference type="PROSITE" id="PS51190">
    <property type="entry name" value="FATC"/>
    <property type="match status" value="1"/>
</dbReference>
<dbReference type="FunFam" id="1.20.120.150:FF:000001">
    <property type="entry name" value="Serine/threonine-protein kinase TOR"/>
    <property type="match status" value="1"/>
</dbReference>
<evidence type="ECO:0000313" key="17">
    <source>
        <dbReference type="EMBL" id="KAJ9561869.1"/>
    </source>
</evidence>
<dbReference type="Proteomes" id="UP001172457">
    <property type="component" value="Chromosome 2"/>
</dbReference>
<proteinExistence type="inferred from homology"/>
<dbReference type="GO" id="GO:0031929">
    <property type="term" value="P:TOR signaling"/>
    <property type="evidence" value="ECO:0007669"/>
    <property type="project" value="TreeGrafter"/>
</dbReference>
<dbReference type="InterPro" id="IPR000403">
    <property type="entry name" value="PI3/4_kinase_cat_dom"/>
</dbReference>
<feature type="domain" description="FATC" evidence="16">
    <location>
        <begin position="1659"/>
        <end position="1691"/>
    </location>
</feature>
<name>A0AA38TJ42_9ASTR</name>
<dbReference type="GO" id="GO:0016242">
    <property type="term" value="P:negative regulation of macroautophagy"/>
    <property type="evidence" value="ECO:0007669"/>
    <property type="project" value="TreeGrafter"/>
</dbReference>
<dbReference type="PROSITE" id="PS51189">
    <property type="entry name" value="FAT"/>
    <property type="match status" value="1"/>
</dbReference>
<dbReference type="Gene3D" id="1.25.40.10">
    <property type="entry name" value="Tetratricopeptide repeat domain"/>
    <property type="match status" value="1"/>
</dbReference>
<dbReference type="InterPro" id="IPR036940">
    <property type="entry name" value="PI3/4_kinase_cat_sf"/>
</dbReference>
<evidence type="ECO:0000256" key="3">
    <source>
        <dbReference type="ARBA" id="ARBA00022679"/>
    </source>
</evidence>
<dbReference type="Gene3D" id="4.10.60.10">
    <property type="entry name" value="Zinc finger, CCHC-type"/>
    <property type="match status" value="1"/>
</dbReference>
<dbReference type="InterPro" id="IPR001878">
    <property type="entry name" value="Znf_CCHC"/>
</dbReference>
<keyword evidence="18" id="KW-1185">Reference proteome</keyword>
<dbReference type="PROSITE" id="PS50158">
    <property type="entry name" value="ZF_CCHC"/>
    <property type="match status" value="1"/>
</dbReference>
<dbReference type="GO" id="GO:0031931">
    <property type="term" value="C:TORC1 complex"/>
    <property type="evidence" value="ECO:0007669"/>
    <property type="project" value="TreeGrafter"/>
</dbReference>
<dbReference type="GO" id="GO:0005524">
    <property type="term" value="F:ATP binding"/>
    <property type="evidence" value="ECO:0007669"/>
    <property type="project" value="UniProtKB-KW"/>
</dbReference>
<dbReference type="GO" id="GO:0015074">
    <property type="term" value="P:DNA integration"/>
    <property type="evidence" value="ECO:0007669"/>
    <property type="project" value="InterPro"/>
</dbReference>
<dbReference type="InterPro" id="IPR025724">
    <property type="entry name" value="GAG-pre-integrase_dom"/>
</dbReference>
<dbReference type="GO" id="GO:0004674">
    <property type="term" value="F:protein serine/threonine kinase activity"/>
    <property type="evidence" value="ECO:0007669"/>
    <property type="project" value="UniProtKB-EC"/>
</dbReference>
<dbReference type="PROSITE" id="PS00916">
    <property type="entry name" value="PI3_4_KINASE_2"/>
    <property type="match status" value="1"/>
</dbReference>
<dbReference type="InterPro" id="IPR057670">
    <property type="entry name" value="SH3_retrovirus"/>
</dbReference>
<dbReference type="PANTHER" id="PTHR11139">
    <property type="entry name" value="ATAXIA TELANGIECTASIA MUTATED ATM -RELATED"/>
    <property type="match status" value="1"/>
</dbReference>
<evidence type="ECO:0000256" key="9">
    <source>
        <dbReference type="ARBA" id="ARBA00048679"/>
    </source>
</evidence>
<dbReference type="Pfam" id="PF02259">
    <property type="entry name" value="FAT"/>
    <property type="match status" value="1"/>
</dbReference>
<dbReference type="InterPro" id="IPR001584">
    <property type="entry name" value="Integrase_cat-core"/>
</dbReference>
<dbReference type="PANTHER" id="PTHR11139:SF9">
    <property type="entry name" value="SERINE_THREONINE-PROTEIN KINASE MTOR"/>
    <property type="match status" value="1"/>
</dbReference>
<dbReference type="InterPro" id="IPR036875">
    <property type="entry name" value="Znf_CCHC_sf"/>
</dbReference>
<dbReference type="GO" id="GO:0044877">
    <property type="term" value="F:protein-containing complex binding"/>
    <property type="evidence" value="ECO:0007669"/>
    <property type="project" value="InterPro"/>
</dbReference>
<dbReference type="Pfam" id="PF02260">
    <property type="entry name" value="FATC"/>
    <property type="match status" value="1"/>
</dbReference>
<dbReference type="InterPro" id="IPR036738">
    <property type="entry name" value="FRB_sf"/>
</dbReference>
<evidence type="ECO:0000256" key="1">
    <source>
        <dbReference type="ARBA" id="ARBA00011031"/>
    </source>
</evidence>
<evidence type="ECO:0000256" key="11">
    <source>
        <dbReference type="SAM" id="MobiDB-lite"/>
    </source>
</evidence>
<dbReference type="SMART" id="SM01343">
    <property type="entry name" value="FATC"/>
    <property type="match status" value="1"/>
</dbReference>
<dbReference type="InterPro" id="IPR036397">
    <property type="entry name" value="RNaseH_sf"/>
</dbReference>
<dbReference type="Pfam" id="PF22936">
    <property type="entry name" value="Pol_BBD"/>
    <property type="match status" value="1"/>
</dbReference>
<dbReference type="GO" id="GO:0005634">
    <property type="term" value="C:nucleus"/>
    <property type="evidence" value="ECO:0007669"/>
    <property type="project" value="TreeGrafter"/>
</dbReference>
<keyword evidence="10" id="KW-0863">Zinc-finger</keyword>
<feature type="compositionally biased region" description="Basic residues" evidence="11">
    <location>
        <begin position="47"/>
        <end position="57"/>
    </location>
</feature>
<dbReference type="Gene3D" id="3.30.1010.10">
    <property type="entry name" value="Phosphatidylinositol 3-kinase Catalytic Subunit, Chain A, domain 4"/>
    <property type="match status" value="1"/>
</dbReference>
<dbReference type="FunFam" id="1.10.1070.11:FF:000017">
    <property type="entry name" value="Serine/threonine-protein kinase TOR"/>
    <property type="match status" value="1"/>
</dbReference>